<evidence type="ECO:0000256" key="4">
    <source>
        <dbReference type="ARBA" id="ARBA00022452"/>
    </source>
</evidence>
<sequence length="747" mass="82473">MLGEKQTCISPQKCYVITPTNHQAQSSKATLQSMISPLFQSRRVVTTLCLLASSAGYANASEQVELAPSTIKATAQSQDGEHLDSVTHAGSRLSLTALQTPASTSSLDGDEVRSRGDANVQQAVARSPGITAIGTPGDGGTALSARGFTGQGSVMQLYDGSRMYSAMGTVTMPVDTWAIDRIEVLRGPASVLYGEGATGAVINVIPKKPFEGDIENHLRLGYGSYDNQQTALDSGGSLTDQLSYRLNLNQLRSNGWIDDGDSQSTFFSGALRWQASEDLSFTLAHDGGNQRPMNYFGVPMINGRYHEGLRDKNYNIENDRQHYDDQWTRLTTDWQISDRLTSSNELYYLTSHRRWQNAENYNWDAATQQLSRSGYFSIKHNQEQVGDRQTFTFKHSLGGLDSQSVLGMDVNRIRFKLTNNSPYNDVNPAGDPIDIEHPAPGNFQSASPYSELFKSTTRQLSVFGENRTQLSDQLSVTTGVRRDYVDIERNALRDDSRTEKDLIGNNWKIGLVYALTPESSVYAQYSTSTDGVGSLVSLNPTQQQFDLATARQSEVGFKQALWDQRLEWTLAAYHIVKKKLLTTDAGNPDLTQQVGQQSSDGLEASMKLQLPQDWALTANAAFVRARYDQFDQSVSGVAVSRDGNTPVDVPKRTANLWLEKQLGSAVQIGAGLRYVDSRYADIANTRELPAYTVADASLSWKALRNTTLGLQARNLFDRQYAASQYNEGQQWILGEPRSLYVTADLSF</sequence>
<organism evidence="20 21">
    <name type="scientific">Pseudomonas syringae pv. castaneae</name>
    <dbReference type="NCBI Taxonomy" id="264450"/>
    <lineage>
        <taxon>Bacteria</taxon>
        <taxon>Pseudomonadati</taxon>
        <taxon>Pseudomonadota</taxon>
        <taxon>Gammaproteobacteria</taxon>
        <taxon>Pseudomonadales</taxon>
        <taxon>Pseudomonadaceae</taxon>
        <taxon>Pseudomonas</taxon>
        <taxon>Pseudomonas syringae</taxon>
    </lineage>
</organism>
<dbReference type="InterPro" id="IPR010105">
    <property type="entry name" value="TonB_sidphr_rcpt"/>
</dbReference>
<feature type="domain" description="TonB-dependent receptor plug" evidence="19">
    <location>
        <begin position="98"/>
        <end position="201"/>
    </location>
</feature>
<keyword evidence="3 14" id="KW-0813">Transport</keyword>
<evidence type="ECO:0000256" key="9">
    <source>
        <dbReference type="ARBA" id="ARBA00023065"/>
    </source>
</evidence>
<dbReference type="InterPro" id="IPR010917">
    <property type="entry name" value="TonB_rcpt_CS"/>
</dbReference>
<evidence type="ECO:0000313" key="20">
    <source>
        <dbReference type="EMBL" id="KPW99068.1"/>
    </source>
</evidence>
<dbReference type="InterPro" id="IPR037066">
    <property type="entry name" value="Plug_dom_sf"/>
</dbReference>
<dbReference type="EMBL" id="LJQD01000080">
    <property type="protein sequence ID" value="KPW99068.1"/>
    <property type="molecule type" value="Genomic_DNA"/>
</dbReference>
<feature type="compositionally biased region" description="Polar residues" evidence="17">
    <location>
        <begin position="94"/>
        <end position="107"/>
    </location>
</feature>
<keyword evidence="11 14" id="KW-0472">Membrane</keyword>
<dbReference type="InterPro" id="IPR039426">
    <property type="entry name" value="TonB-dep_rcpt-like"/>
</dbReference>
<keyword evidence="9" id="KW-0406">Ion transport</keyword>
<dbReference type="PROSITE" id="PS01156">
    <property type="entry name" value="TONB_DEPENDENT_REC_2"/>
    <property type="match status" value="1"/>
</dbReference>
<evidence type="ECO:0000256" key="6">
    <source>
        <dbReference type="ARBA" id="ARBA00022692"/>
    </source>
</evidence>
<feature type="region of interest" description="Disordered" evidence="17">
    <location>
        <begin position="94"/>
        <end position="115"/>
    </location>
</feature>
<feature type="short sequence motif" description="TonB C-terminal box" evidence="15">
    <location>
        <begin position="730"/>
        <end position="747"/>
    </location>
</feature>
<dbReference type="PATRIC" id="fig|264450.4.peg.3110"/>
<evidence type="ECO:0000256" key="12">
    <source>
        <dbReference type="ARBA" id="ARBA00023170"/>
    </source>
</evidence>
<keyword evidence="10 16" id="KW-0798">TonB box</keyword>
<evidence type="ECO:0000256" key="5">
    <source>
        <dbReference type="ARBA" id="ARBA00022496"/>
    </source>
</evidence>
<evidence type="ECO:0000256" key="11">
    <source>
        <dbReference type="ARBA" id="ARBA00023136"/>
    </source>
</evidence>
<dbReference type="GO" id="GO:0015344">
    <property type="term" value="F:siderophore uptake transmembrane transporter activity"/>
    <property type="evidence" value="ECO:0007669"/>
    <property type="project" value="TreeGrafter"/>
</dbReference>
<evidence type="ECO:0000256" key="10">
    <source>
        <dbReference type="ARBA" id="ARBA00023077"/>
    </source>
</evidence>
<reference evidence="20 21" key="1">
    <citation type="submission" date="2015-09" db="EMBL/GenBank/DDBJ databases">
        <title>Genome announcement of multiple Pseudomonas syringae strains.</title>
        <authorList>
            <person name="Thakur S."/>
            <person name="Wang P.W."/>
            <person name="Gong Y."/>
            <person name="Weir B.S."/>
            <person name="Guttman D.S."/>
        </authorList>
    </citation>
    <scope>NUCLEOTIDE SEQUENCE [LARGE SCALE GENOMIC DNA]</scope>
    <source>
        <strain evidence="20 21">ICMP9419</strain>
    </source>
</reference>
<evidence type="ECO:0000313" key="21">
    <source>
        <dbReference type="Proteomes" id="UP000050381"/>
    </source>
</evidence>
<evidence type="ECO:0000256" key="3">
    <source>
        <dbReference type="ARBA" id="ARBA00022448"/>
    </source>
</evidence>
<dbReference type="Proteomes" id="UP000050381">
    <property type="component" value="Unassembled WGS sequence"/>
</dbReference>
<dbReference type="GO" id="GO:0009279">
    <property type="term" value="C:cell outer membrane"/>
    <property type="evidence" value="ECO:0007669"/>
    <property type="project" value="UniProtKB-SubCell"/>
</dbReference>
<accession>A0A0P9N9J4</accession>
<evidence type="ECO:0000259" key="19">
    <source>
        <dbReference type="Pfam" id="PF07715"/>
    </source>
</evidence>
<evidence type="ECO:0000256" key="13">
    <source>
        <dbReference type="ARBA" id="ARBA00023237"/>
    </source>
</evidence>
<dbReference type="CDD" id="cd01347">
    <property type="entry name" value="ligand_gated_channel"/>
    <property type="match status" value="1"/>
</dbReference>
<evidence type="ECO:0000256" key="17">
    <source>
        <dbReference type="SAM" id="MobiDB-lite"/>
    </source>
</evidence>
<comment type="similarity">
    <text evidence="2 14 16">Belongs to the TonB-dependent receptor family.</text>
</comment>
<keyword evidence="8" id="KW-0408">Iron</keyword>
<dbReference type="InterPro" id="IPR000531">
    <property type="entry name" value="Beta-barrel_TonB"/>
</dbReference>
<dbReference type="Gene3D" id="2.40.170.20">
    <property type="entry name" value="TonB-dependent receptor, beta-barrel domain"/>
    <property type="match status" value="1"/>
</dbReference>
<dbReference type="NCBIfam" id="TIGR01783">
    <property type="entry name" value="TonB-siderophor"/>
    <property type="match status" value="1"/>
</dbReference>
<gene>
    <name evidence="20" type="ORF">ALO79_06039</name>
</gene>
<keyword evidence="13 14" id="KW-0998">Cell outer membrane</keyword>
<evidence type="ECO:0000256" key="7">
    <source>
        <dbReference type="ARBA" id="ARBA00022729"/>
    </source>
</evidence>
<keyword evidence="4 14" id="KW-1134">Transmembrane beta strand</keyword>
<dbReference type="PANTHER" id="PTHR32552">
    <property type="entry name" value="FERRICHROME IRON RECEPTOR-RELATED"/>
    <property type="match status" value="1"/>
</dbReference>
<keyword evidence="12 20" id="KW-0675">Receptor</keyword>
<evidence type="ECO:0000256" key="16">
    <source>
        <dbReference type="RuleBase" id="RU003357"/>
    </source>
</evidence>
<keyword evidence="7" id="KW-0732">Signal</keyword>
<keyword evidence="6 14" id="KW-0812">Transmembrane</keyword>
<evidence type="ECO:0000256" key="15">
    <source>
        <dbReference type="PROSITE-ProRule" id="PRU10144"/>
    </source>
</evidence>
<dbReference type="AlphaFoldDB" id="A0A0P9N9J4"/>
<comment type="caution">
    <text evidence="20">The sequence shown here is derived from an EMBL/GenBank/DDBJ whole genome shotgun (WGS) entry which is preliminary data.</text>
</comment>
<dbReference type="GO" id="GO:0038023">
    <property type="term" value="F:signaling receptor activity"/>
    <property type="evidence" value="ECO:0007669"/>
    <property type="project" value="InterPro"/>
</dbReference>
<dbReference type="PANTHER" id="PTHR32552:SF84">
    <property type="entry name" value="TONB-DEPENDENT RECEPTOR-RELATED"/>
    <property type="match status" value="1"/>
</dbReference>
<keyword evidence="5" id="KW-0410">Iron transport</keyword>
<name>A0A0P9N9J4_PSESX</name>
<dbReference type="InterPro" id="IPR012910">
    <property type="entry name" value="Plug_dom"/>
</dbReference>
<comment type="subcellular location">
    <subcellularLocation>
        <location evidence="1 14">Cell outer membrane</location>
        <topology evidence="1 14">Multi-pass membrane protein</topology>
    </subcellularLocation>
</comment>
<dbReference type="Pfam" id="PF07715">
    <property type="entry name" value="Plug"/>
    <property type="match status" value="1"/>
</dbReference>
<dbReference type="SUPFAM" id="SSF56935">
    <property type="entry name" value="Porins"/>
    <property type="match status" value="1"/>
</dbReference>
<dbReference type="InterPro" id="IPR036942">
    <property type="entry name" value="Beta-barrel_TonB_sf"/>
</dbReference>
<evidence type="ECO:0000259" key="18">
    <source>
        <dbReference type="Pfam" id="PF00593"/>
    </source>
</evidence>
<feature type="domain" description="TonB-dependent receptor-like beta-barrel" evidence="18">
    <location>
        <begin position="258"/>
        <end position="715"/>
    </location>
</feature>
<evidence type="ECO:0000256" key="2">
    <source>
        <dbReference type="ARBA" id="ARBA00009810"/>
    </source>
</evidence>
<evidence type="ECO:0000256" key="8">
    <source>
        <dbReference type="ARBA" id="ARBA00023004"/>
    </source>
</evidence>
<protein>
    <submittedName>
        <fullName evidence="20">TonB-dependent receptor</fullName>
    </submittedName>
</protein>
<dbReference type="GO" id="GO:0015891">
    <property type="term" value="P:siderophore transport"/>
    <property type="evidence" value="ECO:0007669"/>
    <property type="project" value="InterPro"/>
</dbReference>
<proteinExistence type="inferred from homology"/>
<dbReference type="PROSITE" id="PS52016">
    <property type="entry name" value="TONB_DEPENDENT_REC_3"/>
    <property type="match status" value="1"/>
</dbReference>
<evidence type="ECO:0000256" key="1">
    <source>
        <dbReference type="ARBA" id="ARBA00004571"/>
    </source>
</evidence>
<evidence type="ECO:0000256" key="14">
    <source>
        <dbReference type="PROSITE-ProRule" id="PRU01360"/>
    </source>
</evidence>
<dbReference type="Gene3D" id="2.170.130.10">
    <property type="entry name" value="TonB-dependent receptor, plug domain"/>
    <property type="match status" value="1"/>
</dbReference>
<dbReference type="Pfam" id="PF00593">
    <property type="entry name" value="TonB_dep_Rec_b-barrel"/>
    <property type="match status" value="1"/>
</dbReference>